<accession>A0ABM8FXW3</accession>
<organism evidence="1 2">
    <name type="scientific">Microbacterium suwonense</name>
    <dbReference type="NCBI Taxonomy" id="683047"/>
    <lineage>
        <taxon>Bacteria</taxon>
        <taxon>Bacillati</taxon>
        <taxon>Actinomycetota</taxon>
        <taxon>Actinomycetes</taxon>
        <taxon>Micrococcales</taxon>
        <taxon>Microbacteriaceae</taxon>
        <taxon>Microbacterium</taxon>
    </lineage>
</organism>
<name>A0ABM8FXW3_9MICO</name>
<evidence type="ECO:0000313" key="1">
    <source>
        <dbReference type="EMBL" id="BDZ40481.1"/>
    </source>
</evidence>
<dbReference type="Proteomes" id="UP001321543">
    <property type="component" value="Chromosome"/>
</dbReference>
<reference evidence="2" key="1">
    <citation type="journal article" date="2019" name="Int. J. Syst. Evol. Microbiol.">
        <title>The Global Catalogue of Microorganisms (GCM) 10K type strain sequencing project: providing services to taxonomists for standard genome sequencing and annotation.</title>
        <authorList>
            <consortium name="The Broad Institute Genomics Platform"/>
            <consortium name="The Broad Institute Genome Sequencing Center for Infectious Disease"/>
            <person name="Wu L."/>
            <person name="Ma J."/>
        </authorList>
    </citation>
    <scope>NUCLEOTIDE SEQUENCE [LARGE SCALE GENOMIC DNA]</scope>
    <source>
        <strain evidence="2">NBRC 106310</strain>
    </source>
</reference>
<proteinExistence type="predicted"/>
<evidence type="ECO:0000313" key="2">
    <source>
        <dbReference type="Proteomes" id="UP001321543"/>
    </source>
</evidence>
<keyword evidence="2" id="KW-1185">Reference proteome</keyword>
<gene>
    <name evidence="1" type="ORF">GCM10025863_30950</name>
</gene>
<protein>
    <submittedName>
        <fullName evidence="1">Uncharacterized protein</fullName>
    </submittedName>
</protein>
<dbReference type="EMBL" id="AP027728">
    <property type="protein sequence ID" value="BDZ40481.1"/>
    <property type="molecule type" value="Genomic_DNA"/>
</dbReference>
<sequence length="69" mass="7691">MDIHAQKPMVEASVASSTCANPPVRSVVDGAAEVVGAVIRLPFDNGDRSLRRRRWLYLEPEKTRIGRFP</sequence>